<proteinExistence type="predicted"/>
<accession>A0AAW1IKZ3</accession>
<dbReference type="InterPro" id="IPR054722">
    <property type="entry name" value="PolX-like_BBD"/>
</dbReference>
<dbReference type="Proteomes" id="UP001443914">
    <property type="component" value="Unassembled WGS sequence"/>
</dbReference>
<feature type="domain" description="Retrovirus-related Pol polyprotein from transposon TNT 1-94-like beta-barrel" evidence="2">
    <location>
        <begin position="363"/>
        <end position="437"/>
    </location>
</feature>
<organism evidence="3 4">
    <name type="scientific">Saponaria officinalis</name>
    <name type="common">Common soapwort</name>
    <name type="synonym">Lychnis saponaria</name>
    <dbReference type="NCBI Taxonomy" id="3572"/>
    <lineage>
        <taxon>Eukaryota</taxon>
        <taxon>Viridiplantae</taxon>
        <taxon>Streptophyta</taxon>
        <taxon>Embryophyta</taxon>
        <taxon>Tracheophyta</taxon>
        <taxon>Spermatophyta</taxon>
        <taxon>Magnoliopsida</taxon>
        <taxon>eudicotyledons</taxon>
        <taxon>Gunneridae</taxon>
        <taxon>Pentapetalae</taxon>
        <taxon>Caryophyllales</taxon>
        <taxon>Caryophyllaceae</taxon>
        <taxon>Caryophylleae</taxon>
        <taxon>Saponaria</taxon>
    </lineage>
</organism>
<evidence type="ECO:0000259" key="2">
    <source>
        <dbReference type="Pfam" id="PF22936"/>
    </source>
</evidence>
<comment type="caution">
    <text evidence="3">The sequence shown here is derived from an EMBL/GenBank/DDBJ whole genome shotgun (WGS) entry which is preliminary data.</text>
</comment>
<dbReference type="GO" id="GO:0008270">
    <property type="term" value="F:zinc ion binding"/>
    <property type="evidence" value="ECO:0007669"/>
    <property type="project" value="InterPro"/>
</dbReference>
<dbReference type="Pfam" id="PF22936">
    <property type="entry name" value="Pol_BBD"/>
    <property type="match status" value="1"/>
</dbReference>
<reference evidence="3" key="1">
    <citation type="submission" date="2024-03" db="EMBL/GenBank/DDBJ databases">
        <title>WGS assembly of Saponaria officinalis var. Norfolk2.</title>
        <authorList>
            <person name="Jenkins J."/>
            <person name="Shu S."/>
            <person name="Grimwood J."/>
            <person name="Barry K."/>
            <person name="Goodstein D."/>
            <person name="Schmutz J."/>
            <person name="Leebens-Mack J."/>
            <person name="Osbourn A."/>
        </authorList>
    </citation>
    <scope>NUCLEOTIDE SEQUENCE [LARGE SCALE GENOMIC DNA]</scope>
    <source>
        <strain evidence="3">JIC</strain>
    </source>
</reference>
<name>A0AAW1IKZ3_SAPOF</name>
<dbReference type="InterPro" id="IPR036875">
    <property type="entry name" value="Znf_CCHC_sf"/>
</dbReference>
<protein>
    <recommendedName>
        <fullName evidence="5">GAG-pre-integrase domain-containing protein</fullName>
    </recommendedName>
</protein>
<dbReference type="AlphaFoldDB" id="A0AAW1IKZ3"/>
<dbReference type="PANTHER" id="PTHR37610:SF6">
    <property type="entry name" value="GAG-POLYPEPTIDE OF LTR COPIA-TYPE-RELATED"/>
    <property type="match status" value="1"/>
</dbReference>
<keyword evidence="4" id="KW-1185">Reference proteome</keyword>
<dbReference type="PANTHER" id="PTHR37610">
    <property type="entry name" value="CCHC-TYPE DOMAIN-CONTAINING PROTEIN"/>
    <property type="match status" value="1"/>
</dbReference>
<dbReference type="GO" id="GO:0003676">
    <property type="term" value="F:nucleic acid binding"/>
    <property type="evidence" value="ECO:0007669"/>
    <property type="project" value="InterPro"/>
</dbReference>
<gene>
    <name evidence="3" type="ORF">RND81_09G098300</name>
</gene>
<feature type="domain" description="Retrotransposon Copia-like N-terminal" evidence="1">
    <location>
        <begin position="22"/>
        <end position="68"/>
    </location>
</feature>
<evidence type="ECO:0000313" key="4">
    <source>
        <dbReference type="Proteomes" id="UP001443914"/>
    </source>
</evidence>
<dbReference type="Pfam" id="PF14244">
    <property type="entry name" value="Retrotran_gag_3"/>
    <property type="match status" value="1"/>
</dbReference>
<dbReference type="EMBL" id="JBDFQZ010000009">
    <property type="protein sequence ID" value="KAK9690007.1"/>
    <property type="molecule type" value="Genomic_DNA"/>
</dbReference>
<dbReference type="InterPro" id="IPR029472">
    <property type="entry name" value="Copia-like_N"/>
</dbReference>
<dbReference type="SUPFAM" id="SSF57756">
    <property type="entry name" value="Retrovirus zinc finger-like domains"/>
    <property type="match status" value="1"/>
</dbReference>
<evidence type="ECO:0008006" key="5">
    <source>
        <dbReference type="Google" id="ProtNLM"/>
    </source>
</evidence>
<evidence type="ECO:0000259" key="1">
    <source>
        <dbReference type="Pfam" id="PF14244"/>
    </source>
</evidence>
<sequence>MATPNLTSTSVLAPEDPLYIQSSDHPGMKLVSHVFEGQGFDNWKRSMLIALSAKNKLEFIDGTSPKPSTSSSNAKARQRCNDMVFSWILNALSSEIADSVLYYDTAKDVWGELEDRYGQSNGAQLYAVQKKLSDFSQGTDSITTYFTKIKSVWDEIEAMGMNPICSCSCTCGSKTKQLKYLEDQKIFKFLMGLNDSYTVIRGTILMQNPLPKISTVYNNLIQEERQRDIHNSTQFQLDSASFYARNIRGNPNQFQRNPNQFQKNPVHMSDQRKVLPTAVECRYCKKPGHTIEKCYKLQNRKRFAGLVQFNESSGPAGVFAPNQSEPAQDSNIFTGQDNSTVASANFAGNSYSSISSNVMHNTWILDSGSTDHMCANRSLFSCLKNISKPYTISLPNGQIVTINSVGTVPITSDIILSDVLYVPCFKFNLLSVAKLARHYNSTITSTSDACFMQGSSLKKPLMLGRNNRDLFLMQSDVSLTKTSANNKDHVASSSHLASVSTDNTALWHNRLGHLPMYKLRLLDVFNASSASNASDINACYICAKSRQHRLSFPNSFTSTFSAFELIHIDV</sequence>
<evidence type="ECO:0000313" key="3">
    <source>
        <dbReference type="EMBL" id="KAK9690007.1"/>
    </source>
</evidence>